<reference evidence="1 2" key="1">
    <citation type="submission" date="2020-06" db="EMBL/GenBank/DDBJ databases">
        <authorList>
            <person name="Criscuolo A."/>
        </authorList>
    </citation>
    <scope>NUCLEOTIDE SEQUENCE [LARGE SCALE GENOMIC DNA]</scope>
    <source>
        <strain evidence="2">CIP 110025</strain>
    </source>
</reference>
<dbReference type="GO" id="GO:0051213">
    <property type="term" value="F:dioxygenase activity"/>
    <property type="evidence" value="ECO:0007669"/>
    <property type="project" value="UniProtKB-KW"/>
</dbReference>
<proteinExistence type="predicted"/>
<evidence type="ECO:0000313" key="2">
    <source>
        <dbReference type="Proteomes" id="UP000556700"/>
    </source>
</evidence>
<dbReference type="RefSeq" id="WP_317041402.1">
    <property type="nucleotide sequence ID" value="NZ_CAIJDO010000178.1"/>
</dbReference>
<comment type="caution">
    <text evidence="1">The sequence shown here is derived from an EMBL/GenBank/DDBJ whole genome shotgun (WGS) entry which is preliminary data.</text>
</comment>
<gene>
    <name evidence="1" type="ORF">FLACHUCJ7_02999</name>
</gene>
<dbReference type="AlphaFoldDB" id="A0A6V6Z5T1"/>
<keyword evidence="1" id="KW-0223">Dioxygenase</keyword>
<sequence length="72" mass="8479">MKNLHQINTDGFTIIDNVYNEDEIQKIISLIEDKTENNPENATFRKSQDLFAIRQFHKEIPGTLPFIFNQKL</sequence>
<keyword evidence="1" id="KW-0560">Oxidoreductase</keyword>
<accession>A0A6V6Z5T1</accession>
<dbReference type="SUPFAM" id="SSF51197">
    <property type="entry name" value="Clavaminate synthase-like"/>
    <property type="match status" value="1"/>
</dbReference>
<evidence type="ECO:0000313" key="1">
    <source>
        <dbReference type="EMBL" id="CAD0006774.1"/>
    </source>
</evidence>
<dbReference type="EMBL" id="CAIJDO010000178">
    <property type="protein sequence ID" value="CAD0006774.1"/>
    <property type="molecule type" value="Genomic_DNA"/>
</dbReference>
<name>A0A6V6Z5T1_9FLAO</name>
<keyword evidence="2" id="KW-1185">Reference proteome</keyword>
<protein>
    <submittedName>
        <fullName evidence="1">Phytanoyl-CoA dioxygenase</fullName>
    </submittedName>
</protein>
<dbReference type="Proteomes" id="UP000556700">
    <property type="component" value="Unassembled WGS sequence"/>
</dbReference>
<organism evidence="1 2">
    <name type="scientific">Flavobacterium chungangense</name>
    <dbReference type="NCBI Taxonomy" id="554283"/>
    <lineage>
        <taxon>Bacteria</taxon>
        <taxon>Pseudomonadati</taxon>
        <taxon>Bacteroidota</taxon>
        <taxon>Flavobacteriia</taxon>
        <taxon>Flavobacteriales</taxon>
        <taxon>Flavobacteriaceae</taxon>
        <taxon>Flavobacterium</taxon>
    </lineage>
</organism>